<gene>
    <name evidence="7" type="ORF">METZ01_LOCUS34266</name>
</gene>
<comment type="subcellular location">
    <subcellularLocation>
        <location evidence="1">Cell membrane</location>
        <topology evidence="1">Multi-pass membrane protein</topology>
    </subcellularLocation>
</comment>
<dbReference type="InterPro" id="IPR051907">
    <property type="entry name" value="DoxX-like_oxidoreductase"/>
</dbReference>
<name>A0A381QPZ0_9ZZZZ</name>
<evidence type="ECO:0000256" key="3">
    <source>
        <dbReference type="ARBA" id="ARBA00022692"/>
    </source>
</evidence>
<dbReference type="EMBL" id="UINC01001467">
    <property type="protein sequence ID" value="SUZ81412.1"/>
    <property type="molecule type" value="Genomic_DNA"/>
</dbReference>
<keyword evidence="2" id="KW-1003">Cell membrane</keyword>
<proteinExistence type="predicted"/>
<evidence type="ECO:0000313" key="7">
    <source>
        <dbReference type="EMBL" id="SUZ81412.1"/>
    </source>
</evidence>
<feature type="transmembrane region" description="Helical" evidence="6">
    <location>
        <begin position="9"/>
        <end position="27"/>
    </location>
</feature>
<evidence type="ECO:0000256" key="4">
    <source>
        <dbReference type="ARBA" id="ARBA00022989"/>
    </source>
</evidence>
<feature type="transmembrane region" description="Helical" evidence="6">
    <location>
        <begin position="143"/>
        <end position="164"/>
    </location>
</feature>
<dbReference type="PANTHER" id="PTHR33452:SF1">
    <property type="entry name" value="INNER MEMBRANE PROTEIN YPHA-RELATED"/>
    <property type="match status" value="1"/>
</dbReference>
<dbReference type="InterPro" id="IPR032808">
    <property type="entry name" value="DoxX"/>
</dbReference>
<keyword evidence="4 6" id="KW-1133">Transmembrane helix</keyword>
<dbReference type="AlphaFoldDB" id="A0A381QPZ0"/>
<accession>A0A381QPZ0</accession>
<keyword evidence="3 6" id="KW-0812">Transmembrane</keyword>
<keyword evidence="5 6" id="KW-0472">Membrane</keyword>
<evidence type="ECO:0000256" key="2">
    <source>
        <dbReference type="ARBA" id="ARBA00022475"/>
    </source>
</evidence>
<organism evidence="7">
    <name type="scientific">marine metagenome</name>
    <dbReference type="NCBI Taxonomy" id="408172"/>
    <lineage>
        <taxon>unclassified sequences</taxon>
        <taxon>metagenomes</taxon>
        <taxon>ecological metagenomes</taxon>
    </lineage>
</organism>
<feature type="transmembrane region" description="Helical" evidence="6">
    <location>
        <begin position="105"/>
        <end position="123"/>
    </location>
</feature>
<dbReference type="GO" id="GO:0005886">
    <property type="term" value="C:plasma membrane"/>
    <property type="evidence" value="ECO:0007669"/>
    <property type="project" value="UniProtKB-SubCell"/>
</dbReference>
<evidence type="ECO:0008006" key="8">
    <source>
        <dbReference type="Google" id="ProtNLM"/>
    </source>
</evidence>
<protein>
    <recommendedName>
        <fullName evidence="8">DoxX family protein</fullName>
    </recommendedName>
</protein>
<evidence type="ECO:0000256" key="5">
    <source>
        <dbReference type="ARBA" id="ARBA00023136"/>
    </source>
</evidence>
<dbReference type="PANTHER" id="PTHR33452">
    <property type="entry name" value="OXIDOREDUCTASE CATD-RELATED"/>
    <property type="match status" value="1"/>
</dbReference>
<evidence type="ECO:0000256" key="6">
    <source>
        <dbReference type="SAM" id="Phobius"/>
    </source>
</evidence>
<evidence type="ECO:0000256" key="1">
    <source>
        <dbReference type="ARBA" id="ARBA00004651"/>
    </source>
</evidence>
<sequence length="173" mass="17647">MEPTTATDLALLILRCVIGLTMAAHGWNKFTGGGKIPGTGRWFDSIGMRPGRLNAYLAASSEVGAGLLLAVGLLTSFGAAGIIGVMTVAGWTTHRSNGFFILKEGWEYVFVLASMSLVAAVLGPGSWSADDALGIAGDLDGTTGLLIALVVGVGGGVAQMLTFYRPSSVAGVD</sequence>
<reference evidence="7" key="1">
    <citation type="submission" date="2018-05" db="EMBL/GenBank/DDBJ databases">
        <authorList>
            <person name="Lanie J.A."/>
            <person name="Ng W.-L."/>
            <person name="Kazmierczak K.M."/>
            <person name="Andrzejewski T.M."/>
            <person name="Davidsen T.M."/>
            <person name="Wayne K.J."/>
            <person name="Tettelin H."/>
            <person name="Glass J.I."/>
            <person name="Rusch D."/>
            <person name="Podicherti R."/>
            <person name="Tsui H.-C.T."/>
            <person name="Winkler M.E."/>
        </authorList>
    </citation>
    <scope>NUCLEOTIDE SEQUENCE</scope>
</reference>
<feature type="transmembrane region" description="Helical" evidence="6">
    <location>
        <begin position="67"/>
        <end position="93"/>
    </location>
</feature>
<dbReference type="Pfam" id="PF07681">
    <property type="entry name" value="DoxX"/>
    <property type="match status" value="1"/>
</dbReference>